<dbReference type="SUPFAM" id="SSF53187">
    <property type="entry name" value="Zn-dependent exopeptidases"/>
    <property type="match status" value="1"/>
</dbReference>
<evidence type="ECO:0000313" key="5">
    <source>
        <dbReference type="Proteomes" id="UP001482513"/>
    </source>
</evidence>
<comment type="caution">
    <text evidence="4">The sequence shown here is derived from an EMBL/GenBank/DDBJ whole genome shotgun (WGS) entry which is preliminary data.</text>
</comment>
<dbReference type="EMBL" id="JAMPKX010000011">
    <property type="protein sequence ID" value="MEP0949250.1"/>
    <property type="molecule type" value="Genomic_DNA"/>
</dbReference>
<keyword evidence="1" id="KW-0378">Hydrolase</keyword>
<sequence>MESRWLTLGLTSGALATLGALVVAAPVRAATLQYWWFDAETNQLVFTTDGQVQPRAQLLVNPTRIVVDLPNTQMGSTNANQSVGGAVREVRAGQFDRQTTRLVIELASGYSLNPQDVRVQGVRPNQWAVQLPTLNQGAAPASGALPPPTATANRVQGNTGTGAGSILSGVVTTGDGFLVRLSGTAPTPTVQITSDDADNRFAIIDLPNTAVAGNLRPDDLPNYRYSIIAWDIAQQPTSPPSTRITLRLAPTSPDWRALRNNSGVIVLPPSGVPISSIADEPAPLAAVPARLPQAQTPQAQTPQAQTPPPQAQTPPSSPPPNPTPPPTRSAEPLPSVPSGRVVVAIDPGHGGRDPGAVGIGGLQEKQVIFPISLRVAELLESQGVVVVMTRREDVAVDLQTRADIANRAQANLFVSIHANAISLSRPDVNGIESYYSSETGRRLAATLQASMLAATGMRDRGVKQARFAVLRQSTMPATLLEIGFVTGAQDAPRLADPAWRESMAQAIARGILQYIQQGL</sequence>
<dbReference type="Pfam" id="PF11741">
    <property type="entry name" value="AMIN"/>
    <property type="match status" value="1"/>
</dbReference>
<dbReference type="Pfam" id="PF01520">
    <property type="entry name" value="Amidase_3"/>
    <property type="match status" value="1"/>
</dbReference>
<dbReference type="PANTHER" id="PTHR30404:SF0">
    <property type="entry name" value="N-ACETYLMURAMOYL-L-ALANINE AMIDASE AMIC"/>
    <property type="match status" value="1"/>
</dbReference>
<feature type="compositionally biased region" description="Low complexity" evidence="2">
    <location>
        <begin position="293"/>
        <end position="304"/>
    </location>
</feature>
<dbReference type="RefSeq" id="WP_190704683.1">
    <property type="nucleotide sequence ID" value="NZ_JAMPKX010000011.1"/>
</dbReference>
<dbReference type="Gene3D" id="3.40.630.40">
    <property type="entry name" value="Zn-dependent exopeptidases"/>
    <property type="match status" value="1"/>
</dbReference>
<reference evidence="4 5" key="1">
    <citation type="submission" date="2022-04" db="EMBL/GenBank/DDBJ databases">
        <title>Positive selection, recombination, and allopatry shape intraspecific diversity of widespread and dominant cyanobacteria.</title>
        <authorList>
            <person name="Wei J."/>
            <person name="Shu W."/>
            <person name="Hu C."/>
        </authorList>
    </citation>
    <scope>NUCLEOTIDE SEQUENCE [LARGE SCALE GENOMIC DNA]</scope>
    <source>
        <strain evidence="4 5">DQ-A4</strain>
    </source>
</reference>
<dbReference type="Proteomes" id="UP001482513">
    <property type="component" value="Unassembled WGS sequence"/>
</dbReference>
<feature type="domain" description="MurNAc-LAA" evidence="3">
    <location>
        <begin position="402"/>
        <end position="512"/>
    </location>
</feature>
<evidence type="ECO:0000313" key="4">
    <source>
        <dbReference type="EMBL" id="MEP0949250.1"/>
    </source>
</evidence>
<dbReference type="InterPro" id="IPR021731">
    <property type="entry name" value="AMIN_dom"/>
</dbReference>
<feature type="compositionally biased region" description="Pro residues" evidence="2">
    <location>
        <begin position="305"/>
        <end position="327"/>
    </location>
</feature>
<name>A0ABV0K9K8_9CYAN</name>
<evidence type="ECO:0000256" key="2">
    <source>
        <dbReference type="SAM" id="MobiDB-lite"/>
    </source>
</evidence>
<gene>
    <name evidence="4" type="ORF">NC992_20390</name>
</gene>
<accession>A0ABV0K9K8</accession>
<dbReference type="SMART" id="SM00646">
    <property type="entry name" value="Ami_3"/>
    <property type="match status" value="1"/>
</dbReference>
<keyword evidence="5" id="KW-1185">Reference proteome</keyword>
<proteinExistence type="predicted"/>
<dbReference type="CDD" id="cd02696">
    <property type="entry name" value="MurNAc-LAA"/>
    <property type="match status" value="1"/>
</dbReference>
<protein>
    <submittedName>
        <fullName evidence="4">N-acetylmuramoyl-L-alanine amidase</fullName>
    </submittedName>
</protein>
<organism evidence="4 5">
    <name type="scientific">Leptolyngbya subtilissima DQ-A4</name>
    <dbReference type="NCBI Taxonomy" id="2933933"/>
    <lineage>
        <taxon>Bacteria</taxon>
        <taxon>Bacillati</taxon>
        <taxon>Cyanobacteriota</taxon>
        <taxon>Cyanophyceae</taxon>
        <taxon>Leptolyngbyales</taxon>
        <taxon>Leptolyngbyaceae</taxon>
        <taxon>Leptolyngbya group</taxon>
        <taxon>Leptolyngbya</taxon>
    </lineage>
</organism>
<dbReference type="PANTHER" id="PTHR30404">
    <property type="entry name" value="N-ACETYLMURAMOYL-L-ALANINE AMIDASE"/>
    <property type="match status" value="1"/>
</dbReference>
<dbReference type="Gene3D" id="2.60.40.3500">
    <property type="match status" value="1"/>
</dbReference>
<dbReference type="InterPro" id="IPR050695">
    <property type="entry name" value="N-acetylmuramoyl_amidase_3"/>
</dbReference>
<dbReference type="InterPro" id="IPR002508">
    <property type="entry name" value="MurNAc-LAA_cat"/>
</dbReference>
<feature type="region of interest" description="Disordered" evidence="2">
    <location>
        <begin position="293"/>
        <end position="336"/>
    </location>
</feature>
<evidence type="ECO:0000259" key="3">
    <source>
        <dbReference type="SMART" id="SM00646"/>
    </source>
</evidence>
<evidence type="ECO:0000256" key="1">
    <source>
        <dbReference type="ARBA" id="ARBA00022801"/>
    </source>
</evidence>